<dbReference type="AlphaFoldDB" id="A0A3B0X5F9"/>
<gene>
    <name evidence="6" type="ORF">MNBD_GAMMA05-1018</name>
</gene>
<dbReference type="InterPro" id="IPR052950">
    <property type="entry name" value="CISD"/>
</dbReference>
<dbReference type="PANTHER" id="PTHR46491">
    <property type="entry name" value="CDGSH IRON SULFUR DOMAIN PROTEIN HOMOLOG"/>
    <property type="match status" value="1"/>
</dbReference>
<evidence type="ECO:0000256" key="2">
    <source>
        <dbReference type="ARBA" id="ARBA00022723"/>
    </source>
</evidence>
<protein>
    <recommendedName>
        <fullName evidence="5">Iron-binding zinc finger CDGSH type domain-containing protein</fullName>
    </recommendedName>
</protein>
<evidence type="ECO:0000256" key="4">
    <source>
        <dbReference type="ARBA" id="ARBA00023014"/>
    </source>
</evidence>
<organism evidence="6">
    <name type="scientific">hydrothermal vent metagenome</name>
    <dbReference type="NCBI Taxonomy" id="652676"/>
    <lineage>
        <taxon>unclassified sequences</taxon>
        <taxon>metagenomes</taxon>
        <taxon>ecological metagenomes</taxon>
    </lineage>
</organism>
<feature type="domain" description="Iron-binding zinc finger CDGSH type" evidence="5">
    <location>
        <begin position="170"/>
        <end position="207"/>
    </location>
</feature>
<keyword evidence="1" id="KW-0001">2Fe-2S</keyword>
<accession>A0A3B0X5F9</accession>
<name>A0A3B0X5F9_9ZZZZ</name>
<dbReference type="SMART" id="SM00704">
    <property type="entry name" value="ZnF_CDGSH"/>
    <property type="match status" value="2"/>
</dbReference>
<dbReference type="Pfam" id="PF06902">
    <property type="entry name" value="Fer4_19"/>
    <property type="match status" value="1"/>
</dbReference>
<dbReference type="InterPro" id="IPR010693">
    <property type="entry name" value="Divergent_4Fe-4S_mono-cluster"/>
</dbReference>
<evidence type="ECO:0000259" key="5">
    <source>
        <dbReference type="SMART" id="SM00704"/>
    </source>
</evidence>
<feature type="domain" description="Iron-binding zinc finger CDGSH type" evidence="5">
    <location>
        <begin position="27"/>
        <end position="62"/>
    </location>
</feature>
<keyword evidence="2" id="KW-0479">Metal-binding</keyword>
<evidence type="ECO:0000256" key="3">
    <source>
        <dbReference type="ARBA" id="ARBA00023004"/>
    </source>
</evidence>
<dbReference type="GO" id="GO:0005737">
    <property type="term" value="C:cytoplasm"/>
    <property type="evidence" value="ECO:0007669"/>
    <property type="project" value="UniProtKB-ARBA"/>
</dbReference>
<reference evidence="6" key="1">
    <citation type="submission" date="2018-06" db="EMBL/GenBank/DDBJ databases">
        <authorList>
            <person name="Zhirakovskaya E."/>
        </authorList>
    </citation>
    <scope>NUCLEOTIDE SEQUENCE</scope>
</reference>
<dbReference type="Pfam" id="PF09360">
    <property type="entry name" value="zf-CDGSH"/>
    <property type="match status" value="2"/>
</dbReference>
<proteinExistence type="predicted"/>
<dbReference type="GO" id="GO:0051537">
    <property type="term" value="F:2 iron, 2 sulfur cluster binding"/>
    <property type="evidence" value="ECO:0007669"/>
    <property type="project" value="UniProtKB-KW"/>
</dbReference>
<keyword evidence="3" id="KW-0408">Iron</keyword>
<sequence length="211" mass="22730">MSENEKTTISPAPDGPLMVNELSNLSNQNGAVKTEETIALCRCGKSANKPFCDGAHVKVGFVSENQEKGLSDQCDNYVGKNITIHDNRRLCAHAGVCTNNLAAVFRMKQEPWINADAAETAEIIAVIQKCPSGALSFTVDAKKNVVEYSAAAIFIAPNGPYVVKGCPELNSVSWGEGALQQQYALCRCGASKNKPFCDGSHWSVEFVDEKN</sequence>
<keyword evidence="4" id="KW-0411">Iron-sulfur</keyword>
<dbReference type="PANTHER" id="PTHR46491:SF3">
    <property type="entry name" value="CDGSH IRON-SULFUR DOMAIN-CONTAINING PROTEIN 3, MITOCHONDRIAL"/>
    <property type="match status" value="1"/>
</dbReference>
<dbReference type="InterPro" id="IPR042216">
    <property type="entry name" value="MitoNEET_CISD"/>
</dbReference>
<dbReference type="EMBL" id="UOFE01000013">
    <property type="protein sequence ID" value="VAW51164.1"/>
    <property type="molecule type" value="Genomic_DNA"/>
</dbReference>
<dbReference type="GO" id="GO:0046872">
    <property type="term" value="F:metal ion binding"/>
    <property type="evidence" value="ECO:0007669"/>
    <property type="project" value="UniProtKB-KW"/>
</dbReference>
<evidence type="ECO:0000256" key="1">
    <source>
        <dbReference type="ARBA" id="ARBA00022714"/>
    </source>
</evidence>
<dbReference type="InterPro" id="IPR018967">
    <property type="entry name" value="FeS-contain_CDGSH-typ"/>
</dbReference>
<dbReference type="Gene3D" id="3.40.5.90">
    <property type="entry name" value="CDGSH iron-sulfur domain, mitoNEET-type"/>
    <property type="match status" value="2"/>
</dbReference>
<evidence type="ECO:0000313" key="6">
    <source>
        <dbReference type="EMBL" id="VAW51164.1"/>
    </source>
</evidence>